<dbReference type="WBParaSite" id="PEQ_0000212601-mRNA-1">
    <property type="protein sequence ID" value="PEQ_0000212601-mRNA-1"/>
    <property type="gene ID" value="PEQ_0000212601"/>
</dbReference>
<feature type="transmembrane region" description="Helical" evidence="1">
    <location>
        <begin position="12"/>
        <end position="32"/>
    </location>
</feature>
<keyword evidence="1" id="KW-1133">Transmembrane helix</keyword>
<evidence type="ECO:0000256" key="1">
    <source>
        <dbReference type="SAM" id="Phobius"/>
    </source>
</evidence>
<keyword evidence="1" id="KW-0472">Membrane</keyword>
<dbReference type="Proteomes" id="UP000887564">
    <property type="component" value="Unplaced"/>
</dbReference>
<reference evidence="3" key="1">
    <citation type="submission" date="2022-11" db="UniProtKB">
        <authorList>
            <consortium name="WormBaseParasite"/>
        </authorList>
    </citation>
    <scope>IDENTIFICATION</scope>
</reference>
<evidence type="ECO:0000313" key="2">
    <source>
        <dbReference type="Proteomes" id="UP000887564"/>
    </source>
</evidence>
<protein>
    <submittedName>
        <fullName evidence="3">Uncharacterized protein</fullName>
    </submittedName>
</protein>
<name>A0A914R6P3_PAREQ</name>
<sequence>MLQYEKLRRDISIFFFSTGFGIASTLSFMPILSHHYLSRRIFPSDFTKANEIIRLFETDLVLKGHFTITVDADTSLQLVVWKEGTERDLPTEITKKENEAVDVWDVVFQNERIRAIGFACDQAAIVRSFSMKQTSPIPTRKQCINE</sequence>
<keyword evidence="2" id="KW-1185">Reference proteome</keyword>
<accession>A0A914R6P3</accession>
<evidence type="ECO:0000313" key="3">
    <source>
        <dbReference type="WBParaSite" id="PEQ_0000212601-mRNA-1"/>
    </source>
</evidence>
<proteinExistence type="predicted"/>
<dbReference type="AlphaFoldDB" id="A0A914R6P3"/>
<keyword evidence="1" id="KW-0812">Transmembrane</keyword>
<organism evidence="2 3">
    <name type="scientific">Parascaris equorum</name>
    <name type="common">Equine roundworm</name>
    <dbReference type="NCBI Taxonomy" id="6256"/>
    <lineage>
        <taxon>Eukaryota</taxon>
        <taxon>Metazoa</taxon>
        <taxon>Ecdysozoa</taxon>
        <taxon>Nematoda</taxon>
        <taxon>Chromadorea</taxon>
        <taxon>Rhabditida</taxon>
        <taxon>Spirurina</taxon>
        <taxon>Ascaridomorpha</taxon>
        <taxon>Ascaridoidea</taxon>
        <taxon>Ascarididae</taxon>
        <taxon>Parascaris</taxon>
    </lineage>
</organism>